<feature type="compositionally biased region" description="Basic and acidic residues" evidence="2">
    <location>
        <begin position="651"/>
        <end position="668"/>
    </location>
</feature>
<feature type="region of interest" description="Disordered" evidence="2">
    <location>
        <begin position="387"/>
        <end position="711"/>
    </location>
</feature>
<feature type="compositionally biased region" description="Polar residues" evidence="2">
    <location>
        <begin position="578"/>
        <end position="599"/>
    </location>
</feature>
<reference evidence="3" key="2">
    <citation type="submission" date="2023-07" db="EMBL/GenBank/DDBJ databases">
        <authorList>
            <consortium name="Lawrence Berkeley National Laboratory"/>
            <person name="Haridas S."/>
            <person name="Hensen N."/>
            <person name="Bonometti L."/>
            <person name="Westerberg I."/>
            <person name="Brannstrom I.O."/>
            <person name="Guillou S."/>
            <person name="Cros-Aarteil S."/>
            <person name="Calhoun S."/>
            <person name="Kuo A."/>
            <person name="Mondo S."/>
            <person name="Pangilinan J."/>
            <person name="Riley R."/>
            <person name="LaButti K."/>
            <person name="Andreopoulos B."/>
            <person name="Lipzen A."/>
            <person name="Chen C."/>
            <person name="Yanf M."/>
            <person name="Daum C."/>
            <person name="Ng V."/>
            <person name="Clum A."/>
            <person name="Steindorff A."/>
            <person name="Ohm R."/>
            <person name="Martin F."/>
            <person name="Silar P."/>
            <person name="Natvig D."/>
            <person name="Lalanne C."/>
            <person name="Gautier V."/>
            <person name="Ament-velasquez S.L."/>
            <person name="Kruys A."/>
            <person name="Hutchinson M.I."/>
            <person name="Powell A.J."/>
            <person name="Barry K."/>
            <person name="Miller A.N."/>
            <person name="Grigoriev I.V."/>
            <person name="Debuchy R."/>
            <person name="Gladieux P."/>
            <person name="Thoren M.H."/>
            <person name="Johannesson H."/>
        </authorList>
    </citation>
    <scope>NUCLEOTIDE SEQUENCE</scope>
    <source>
        <strain evidence="3">FGSC 1904</strain>
    </source>
</reference>
<feature type="compositionally biased region" description="Basic and acidic residues" evidence="2">
    <location>
        <begin position="494"/>
        <end position="504"/>
    </location>
</feature>
<keyword evidence="1" id="KW-0175">Coiled coil</keyword>
<gene>
    <name evidence="3" type="ORF">B0T20DRAFT_478813</name>
</gene>
<feature type="region of interest" description="Disordered" evidence="2">
    <location>
        <begin position="1"/>
        <end position="79"/>
    </location>
</feature>
<feature type="compositionally biased region" description="Polar residues" evidence="2">
    <location>
        <begin position="687"/>
        <end position="711"/>
    </location>
</feature>
<evidence type="ECO:0000256" key="2">
    <source>
        <dbReference type="SAM" id="MobiDB-lite"/>
    </source>
</evidence>
<feature type="compositionally biased region" description="Low complexity" evidence="2">
    <location>
        <begin position="301"/>
        <end position="362"/>
    </location>
</feature>
<evidence type="ECO:0000313" key="3">
    <source>
        <dbReference type="EMBL" id="KAK3399450.1"/>
    </source>
</evidence>
<proteinExistence type="predicted"/>
<evidence type="ECO:0000313" key="4">
    <source>
        <dbReference type="Proteomes" id="UP001281003"/>
    </source>
</evidence>
<feature type="compositionally biased region" description="Polar residues" evidence="2">
    <location>
        <begin position="21"/>
        <end position="43"/>
    </location>
</feature>
<name>A0AAE0PH83_SORBR</name>
<protein>
    <submittedName>
        <fullName evidence="3">Uncharacterized protein</fullName>
    </submittedName>
</protein>
<feature type="coiled-coil region" evidence="1">
    <location>
        <begin position="186"/>
        <end position="213"/>
    </location>
</feature>
<dbReference type="EMBL" id="JAUTDP010000005">
    <property type="protein sequence ID" value="KAK3399450.1"/>
    <property type="molecule type" value="Genomic_DNA"/>
</dbReference>
<feature type="compositionally biased region" description="Basic and acidic residues" evidence="2">
    <location>
        <begin position="616"/>
        <end position="632"/>
    </location>
</feature>
<feature type="compositionally biased region" description="Low complexity" evidence="2">
    <location>
        <begin position="510"/>
        <end position="534"/>
    </location>
</feature>
<feature type="compositionally biased region" description="Polar residues" evidence="2">
    <location>
        <begin position="117"/>
        <end position="126"/>
    </location>
</feature>
<organism evidence="3 4">
    <name type="scientific">Sordaria brevicollis</name>
    <dbReference type="NCBI Taxonomy" id="83679"/>
    <lineage>
        <taxon>Eukaryota</taxon>
        <taxon>Fungi</taxon>
        <taxon>Dikarya</taxon>
        <taxon>Ascomycota</taxon>
        <taxon>Pezizomycotina</taxon>
        <taxon>Sordariomycetes</taxon>
        <taxon>Sordariomycetidae</taxon>
        <taxon>Sordariales</taxon>
        <taxon>Sordariaceae</taxon>
        <taxon>Sordaria</taxon>
    </lineage>
</organism>
<keyword evidence="4" id="KW-1185">Reference proteome</keyword>
<feature type="region of interest" description="Disordered" evidence="2">
    <location>
        <begin position="97"/>
        <end position="137"/>
    </location>
</feature>
<sequence>MDAPENTTADEPEASPRSAETPPSSNSKSGNSALITPRSSPQTGPLEIEGIEREIGADQPPRPKKKRLTKKQQNDFTVSTWTDKERFLINHFVLPKPPSVPKDFPQGPKFYDRSHPPGNNKNSLAPGNNGDLAPAAMDNLAPAPLPLYPGNALYNNPLLPNNNNNHHHQQQLSLGSTQEQYAQMPLAQQHEELALLESDEARLQREVDEILAREQLVPPKMFVSLPEVQKRPLTTDEWCFKGEVRKKRRLEDVREKAYAGSGRGEAEGSGGGGRAGSSARGGGAGSHAGRAGGARNGRRGGMSSSAGQTAVRSTTSGRAATGSSSTQPQAQPQQARQTAPTIPSGNTTRVPPTVKVVTNPQVSAASTRTTGPIATVTLLAARKAAAAGATVGNNTVQSSQGSTSTMNNTYTEPGNKRTTATTATQGPSGGQAGWKHGLPPRYNPYAHLAAQSAGKKAAHNNPQPEARSNDVATNPQHQLAESESENNSSGAGENSEKERTKDASKLNNAEPGSEQTTSTSTTAPPTSGTSSTTQRPLAGQERSGWQHGLPPRYNPYAHLTSTSQSTSNNAAHDKLQPEASTKSTAPNPQPQPESYNTAPQAERHNNTSAGGAGENNDGKDNKKEQPKNEEQPRKKRKPKGNALMALLAMEEAERAERAEKEEASELERNLNSSGSGSGDVIMAEDGYNQNQNSASASEGNNTSTGEHLSQD</sequence>
<feature type="region of interest" description="Disordered" evidence="2">
    <location>
        <begin position="256"/>
        <end position="367"/>
    </location>
</feature>
<feature type="compositionally biased region" description="Polar residues" evidence="2">
    <location>
        <begin position="396"/>
        <end position="426"/>
    </location>
</feature>
<feature type="compositionally biased region" description="Polar residues" evidence="2">
    <location>
        <begin position="470"/>
        <end position="479"/>
    </location>
</feature>
<reference evidence="3" key="1">
    <citation type="journal article" date="2023" name="Mol. Phylogenet. Evol.">
        <title>Genome-scale phylogeny and comparative genomics of the fungal order Sordariales.</title>
        <authorList>
            <person name="Hensen N."/>
            <person name="Bonometti L."/>
            <person name="Westerberg I."/>
            <person name="Brannstrom I.O."/>
            <person name="Guillou S."/>
            <person name="Cros-Aarteil S."/>
            <person name="Calhoun S."/>
            <person name="Haridas S."/>
            <person name="Kuo A."/>
            <person name="Mondo S."/>
            <person name="Pangilinan J."/>
            <person name="Riley R."/>
            <person name="LaButti K."/>
            <person name="Andreopoulos B."/>
            <person name="Lipzen A."/>
            <person name="Chen C."/>
            <person name="Yan M."/>
            <person name="Daum C."/>
            <person name="Ng V."/>
            <person name="Clum A."/>
            <person name="Steindorff A."/>
            <person name="Ohm R.A."/>
            <person name="Martin F."/>
            <person name="Silar P."/>
            <person name="Natvig D.O."/>
            <person name="Lalanne C."/>
            <person name="Gautier V."/>
            <person name="Ament-Velasquez S.L."/>
            <person name="Kruys A."/>
            <person name="Hutchinson M.I."/>
            <person name="Powell A.J."/>
            <person name="Barry K."/>
            <person name="Miller A.N."/>
            <person name="Grigoriev I.V."/>
            <person name="Debuchy R."/>
            <person name="Gladieux P."/>
            <person name="Hiltunen Thoren M."/>
            <person name="Johannesson H."/>
        </authorList>
    </citation>
    <scope>NUCLEOTIDE SEQUENCE</scope>
    <source>
        <strain evidence="3">FGSC 1904</strain>
    </source>
</reference>
<comment type="caution">
    <text evidence="3">The sequence shown here is derived from an EMBL/GenBank/DDBJ whole genome shotgun (WGS) entry which is preliminary data.</text>
</comment>
<dbReference type="Proteomes" id="UP001281003">
    <property type="component" value="Unassembled WGS sequence"/>
</dbReference>
<evidence type="ECO:0000256" key="1">
    <source>
        <dbReference type="SAM" id="Coils"/>
    </source>
</evidence>
<accession>A0AAE0PH83</accession>
<dbReference type="AlphaFoldDB" id="A0AAE0PH83"/>
<feature type="compositionally biased region" description="Gly residues" evidence="2">
    <location>
        <begin position="261"/>
        <end position="295"/>
    </location>
</feature>